<reference evidence="7 8" key="1">
    <citation type="submission" date="2024-07" db="EMBL/GenBank/DDBJ databases">
        <authorList>
            <person name="Thanompreechachai J."/>
            <person name="Duangmal K."/>
        </authorList>
    </citation>
    <scope>NUCLEOTIDE SEQUENCE [LARGE SCALE GENOMIC DNA]</scope>
    <source>
        <strain evidence="7 8">KCTC 19886</strain>
    </source>
</reference>
<dbReference type="InterPro" id="IPR011251">
    <property type="entry name" value="Luciferase-like_dom"/>
</dbReference>
<dbReference type="InterPro" id="IPR051260">
    <property type="entry name" value="Diverse_substr_monoxygenases"/>
</dbReference>
<evidence type="ECO:0000313" key="7">
    <source>
        <dbReference type="EMBL" id="MEW9265078.1"/>
    </source>
</evidence>
<dbReference type="GO" id="GO:0004497">
    <property type="term" value="F:monooxygenase activity"/>
    <property type="evidence" value="ECO:0007669"/>
    <property type="project" value="UniProtKB-KW"/>
</dbReference>
<dbReference type="NCBIfam" id="TIGR03860">
    <property type="entry name" value="FMN_nitrolo"/>
    <property type="match status" value="1"/>
</dbReference>
<proteinExistence type="inferred from homology"/>
<keyword evidence="2" id="KW-0288">FMN</keyword>
<keyword evidence="3 7" id="KW-0560">Oxidoreductase</keyword>
<dbReference type="SUPFAM" id="SSF51679">
    <property type="entry name" value="Bacterial luciferase-like"/>
    <property type="match status" value="1"/>
</dbReference>
<gene>
    <name evidence="7" type="ORF">AB1207_09990</name>
</gene>
<dbReference type="EMBL" id="JBFNQN010000006">
    <property type="protein sequence ID" value="MEW9265078.1"/>
    <property type="molecule type" value="Genomic_DNA"/>
</dbReference>
<evidence type="ECO:0000256" key="1">
    <source>
        <dbReference type="ARBA" id="ARBA00022630"/>
    </source>
</evidence>
<comment type="caution">
    <text evidence="7">The sequence shown here is derived from an EMBL/GenBank/DDBJ whole genome shotgun (WGS) entry which is preliminary data.</text>
</comment>
<dbReference type="EC" id="1.14.-.-" evidence="7"/>
<keyword evidence="4 7" id="KW-0503">Monooxygenase</keyword>
<dbReference type="InterPro" id="IPR016215">
    <property type="entry name" value="NTA_MOA"/>
</dbReference>
<dbReference type="PANTHER" id="PTHR30011:SF16">
    <property type="entry name" value="C2H2 FINGER DOMAIN TRANSCRIPTION FACTOR (EUROFUNG)-RELATED"/>
    <property type="match status" value="1"/>
</dbReference>
<evidence type="ECO:0000259" key="6">
    <source>
        <dbReference type="Pfam" id="PF00296"/>
    </source>
</evidence>
<evidence type="ECO:0000256" key="2">
    <source>
        <dbReference type="ARBA" id="ARBA00022643"/>
    </source>
</evidence>
<sequence length="455" mass="48698">MSTNRPLVVALYEQASVGCGGAPGLWTHPADDRVGVNSLDRWRHVATTAEQAGLHALFLADVLGLYDSYEGSLDAAVGEAVEVPANDPFAYVPALAETARDLAFVVTASTTYEHPFSLARRFATLDHLTGGRIGWNVVTSYLESAARSFGLDRQLAHADRYGRADEFLEVTHQLWESSWADDAVVADKAGATWARPGSVRPLAHDGEHFRVHGPALTSPSPQRTPLLFQAGWSPRGREFGARHGEVLLLPQADPTKIAAGLADVRSRAAALGRADDDLRALALARVVVGRTEDEAQAKYDDLQSTYRLRAQLVSYSGDTGIDISRYADDEPLSTVTNGLSSYVLKAGPGSPPLTAGEVRRRFTSVARGGDLFFVGTPDQVADAMGEHAAAAGLDGYVLNPLLSPGTLEDFAELAVPALVDRGLYDPSVKTGTLRSRVRGDGRDRLSATYPALQRG</sequence>
<dbReference type="Gene3D" id="3.20.20.30">
    <property type="entry name" value="Luciferase-like domain"/>
    <property type="match status" value="1"/>
</dbReference>
<evidence type="ECO:0000256" key="4">
    <source>
        <dbReference type="ARBA" id="ARBA00023033"/>
    </source>
</evidence>
<comment type="similarity">
    <text evidence="5">Belongs to the NtaA/SnaA/DszA monooxygenase family.</text>
</comment>
<dbReference type="Proteomes" id="UP001555826">
    <property type="component" value="Unassembled WGS sequence"/>
</dbReference>
<keyword evidence="1" id="KW-0285">Flavoprotein</keyword>
<evidence type="ECO:0000313" key="8">
    <source>
        <dbReference type="Proteomes" id="UP001555826"/>
    </source>
</evidence>
<organism evidence="7 8">
    <name type="scientific">Kineococcus endophyticus</name>
    <dbReference type="NCBI Taxonomy" id="1181883"/>
    <lineage>
        <taxon>Bacteria</taxon>
        <taxon>Bacillati</taxon>
        <taxon>Actinomycetota</taxon>
        <taxon>Actinomycetes</taxon>
        <taxon>Kineosporiales</taxon>
        <taxon>Kineosporiaceae</taxon>
        <taxon>Kineococcus</taxon>
    </lineage>
</organism>
<accession>A0ABV3P625</accession>
<dbReference type="PANTHER" id="PTHR30011">
    <property type="entry name" value="ALKANESULFONATE MONOOXYGENASE-RELATED"/>
    <property type="match status" value="1"/>
</dbReference>
<dbReference type="Pfam" id="PF00296">
    <property type="entry name" value="Bac_luciferase"/>
    <property type="match status" value="1"/>
</dbReference>
<dbReference type="PIRSF" id="PIRSF000337">
    <property type="entry name" value="NTA_MOA"/>
    <property type="match status" value="1"/>
</dbReference>
<dbReference type="RefSeq" id="WP_367637996.1">
    <property type="nucleotide sequence ID" value="NZ_JBFNQN010000006.1"/>
</dbReference>
<evidence type="ECO:0000256" key="3">
    <source>
        <dbReference type="ARBA" id="ARBA00023002"/>
    </source>
</evidence>
<evidence type="ECO:0000256" key="5">
    <source>
        <dbReference type="ARBA" id="ARBA00033748"/>
    </source>
</evidence>
<keyword evidence="8" id="KW-1185">Reference proteome</keyword>
<feature type="domain" description="Luciferase-like" evidence="6">
    <location>
        <begin position="27"/>
        <end position="394"/>
    </location>
</feature>
<name>A0ABV3P625_9ACTN</name>
<dbReference type="InterPro" id="IPR036661">
    <property type="entry name" value="Luciferase-like_sf"/>
</dbReference>
<protein>
    <submittedName>
        <fullName evidence="7">NtaA/DmoA family FMN-dependent monooxygenase</fullName>
        <ecNumber evidence="7">1.14.-.-</ecNumber>
    </submittedName>
</protein>